<accession>A0A8H8UAV3</accession>
<dbReference type="SUPFAM" id="SSF56634">
    <property type="entry name" value="Heme-dependent catalase-like"/>
    <property type="match status" value="1"/>
</dbReference>
<sequence length="386" mass="44350">MAKYILWDAPGVEVVQPGEQEKIKEVADQFNRFQMMNFNEHHHCLRGTHLKTQGCVMGKFKVKDNLPAHLAQGLFAKPGEYDMIMRYSSLTPKIVPDNVPAPRGIGMKIFGVEGEKIWGEDKKTQDWTFNNYPILELRDPKTTNEIADCLERNWNDIPKFAEEQGKRVDADIATMGSQLPHQHSKLFNIPKLTIIVVAMPQYSQSAYRFGSYVAKFGVFPLGEEQKKFEKVSIPDDAPVNILSQAARDFHMKHRVTYSFCAQLLQNLGEQPVDDLGVAWDEKKYPFEEIATLEFEPQDSWLPEFRVWWDDRITCNSWHGLKVHQPLGSTNRMRRVVYAESRKLRLRVNGYKDYIEPASVNEVPAPLVAPQLSLPFQPATQSMEVRV</sequence>
<dbReference type="Gene3D" id="2.40.180.10">
    <property type="entry name" value="Catalase core domain"/>
    <property type="match status" value="1"/>
</dbReference>
<organism evidence="1 2">
    <name type="scientific">Lachnellula subtilissima</name>
    <dbReference type="NCBI Taxonomy" id="602034"/>
    <lineage>
        <taxon>Eukaryota</taxon>
        <taxon>Fungi</taxon>
        <taxon>Dikarya</taxon>
        <taxon>Ascomycota</taxon>
        <taxon>Pezizomycotina</taxon>
        <taxon>Leotiomycetes</taxon>
        <taxon>Helotiales</taxon>
        <taxon>Lachnaceae</taxon>
        <taxon>Lachnellula</taxon>
    </lineage>
</organism>
<dbReference type="EMBL" id="QGMJ01000178">
    <property type="protein sequence ID" value="TVY40450.1"/>
    <property type="molecule type" value="Genomic_DNA"/>
</dbReference>
<dbReference type="OrthoDB" id="3358373at2759"/>
<dbReference type="Proteomes" id="UP000462212">
    <property type="component" value="Unassembled WGS sequence"/>
</dbReference>
<dbReference type="AlphaFoldDB" id="A0A8H8UAV3"/>
<protein>
    <recommendedName>
        <fullName evidence="3">Catalase</fullName>
    </recommendedName>
</protein>
<dbReference type="GO" id="GO:0020037">
    <property type="term" value="F:heme binding"/>
    <property type="evidence" value="ECO:0007669"/>
    <property type="project" value="InterPro"/>
</dbReference>
<proteinExistence type="predicted"/>
<keyword evidence="2" id="KW-1185">Reference proteome</keyword>
<evidence type="ECO:0008006" key="3">
    <source>
        <dbReference type="Google" id="ProtNLM"/>
    </source>
</evidence>
<dbReference type="InterPro" id="IPR020835">
    <property type="entry name" value="Catalase_sf"/>
</dbReference>
<dbReference type="PANTHER" id="PTHR36195">
    <property type="entry name" value="DOMAIN PROTEIN, PUTATIVE (AFU_ORTHOLOGUE AFUA_5G01990)-RELATED-RELATED"/>
    <property type="match status" value="1"/>
</dbReference>
<dbReference type="PANTHER" id="PTHR36195:SF4">
    <property type="entry name" value="DOMAIN PROTEIN, PUTATIVE (AFU_ORTHOLOGUE AFUA_5G01990)-RELATED"/>
    <property type="match status" value="1"/>
</dbReference>
<evidence type="ECO:0000313" key="1">
    <source>
        <dbReference type="EMBL" id="TVY40450.1"/>
    </source>
</evidence>
<gene>
    <name evidence="1" type="ORF">LSUB1_G003312</name>
</gene>
<dbReference type="CDD" id="cd08152">
    <property type="entry name" value="y4iL_like"/>
    <property type="match status" value="1"/>
</dbReference>
<evidence type="ECO:0000313" key="2">
    <source>
        <dbReference type="Proteomes" id="UP000462212"/>
    </source>
</evidence>
<comment type="caution">
    <text evidence="1">The sequence shown here is derived from an EMBL/GenBank/DDBJ whole genome shotgun (WGS) entry which is preliminary data.</text>
</comment>
<name>A0A8H8UAV3_9HELO</name>
<reference evidence="1 2" key="1">
    <citation type="submission" date="2018-05" db="EMBL/GenBank/DDBJ databases">
        <title>Genome sequencing and assembly of the regulated plant pathogen Lachnellula willkommii and related sister species for the development of diagnostic species identification markers.</title>
        <authorList>
            <person name="Giroux E."/>
            <person name="Bilodeau G."/>
        </authorList>
    </citation>
    <scope>NUCLEOTIDE SEQUENCE [LARGE SCALE GENOMIC DNA]</scope>
    <source>
        <strain evidence="1 2">CBS 197.66</strain>
    </source>
</reference>